<geneLocation type="plasmid" evidence="2">
    <name>pam7 dna</name>
</geneLocation>
<protein>
    <submittedName>
        <fullName evidence="1">Uncharacterized protein</fullName>
    </submittedName>
</protein>
<sequence>MKILILISSILFSSHLWANKDKLMPSEILLLNQIAYPSLGLEVINIDDEGLLMRSDNSRFFVKGVVSDLWDGVNEPLMPQPDIPDIPDPLSARDYAMVYGEGDQFIRLFLTPSCKGCMISLDTLSYIFDPFKHRIELVWLFNNGEDKKTVQHLLCRSPELKDIGAVISESLNASDAPCFDHRLAIGDLLARQQKVYALPYYTTQSGHFIQPITSNPF</sequence>
<gene>
    <name evidence="1" type="ORF">VroAM7_49410</name>
</gene>
<evidence type="ECO:0000313" key="1">
    <source>
        <dbReference type="EMBL" id="BBL92288.1"/>
    </source>
</evidence>
<dbReference type="RefSeq" id="WP_126606147.1">
    <property type="nucleotide sequence ID" value="NZ_AP019800.1"/>
</dbReference>
<dbReference type="EMBL" id="AP019800">
    <property type="protein sequence ID" value="BBL92288.1"/>
    <property type="molecule type" value="Genomic_DNA"/>
</dbReference>
<dbReference type="AlphaFoldDB" id="A0A510IGL5"/>
<keyword evidence="1" id="KW-0614">Plasmid</keyword>
<reference evidence="2" key="1">
    <citation type="submission" date="2019-07" db="EMBL/GenBank/DDBJ databases">
        <title>Complete Genome Sequences of Vibrion rotiferianus strain AM7.</title>
        <authorList>
            <person name="Miyazaki K."/>
            <person name="Wiseschart A."/>
            <person name="Pootanakit K."/>
            <person name="Ishimori K."/>
            <person name="Kitahara K."/>
        </authorList>
    </citation>
    <scope>NUCLEOTIDE SEQUENCE [LARGE SCALE GENOMIC DNA]</scope>
    <source>
        <strain evidence="2">AM7</strain>
        <plasmid evidence="2">pam7 dna</plasmid>
    </source>
</reference>
<name>A0A510IGL5_9VIBR</name>
<dbReference type="Proteomes" id="UP000315115">
    <property type="component" value="Plasmid pAM7"/>
</dbReference>
<accession>A0A510IGL5</accession>
<organism evidence="1 2">
    <name type="scientific">Vibrio rotiferianus</name>
    <dbReference type="NCBI Taxonomy" id="190895"/>
    <lineage>
        <taxon>Bacteria</taxon>
        <taxon>Pseudomonadati</taxon>
        <taxon>Pseudomonadota</taxon>
        <taxon>Gammaproteobacteria</taxon>
        <taxon>Vibrionales</taxon>
        <taxon>Vibrionaceae</taxon>
        <taxon>Vibrio</taxon>
    </lineage>
</organism>
<proteinExistence type="predicted"/>
<evidence type="ECO:0000313" key="2">
    <source>
        <dbReference type="Proteomes" id="UP000315115"/>
    </source>
</evidence>